<organism evidence="2 3">
    <name type="scientific">Nitrolancea hollandica Lb</name>
    <dbReference type="NCBI Taxonomy" id="1129897"/>
    <lineage>
        <taxon>Bacteria</taxon>
        <taxon>Pseudomonadati</taxon>
        <taxon>Thermomicrobiota</taxon>
        <taxon>Thermomicrobia</taxon>
        <taxon>Sphaerobacterales</taxon>
        <taxon>Sphaerobacterineae</taxon>
        <taxon>Sphaerobacteraceae</taxon>
        <taxon>Nitrolancea</taxon>
    </lineage>
</organism>
<evidence type="ECO:0000256" key="1">
    <source>
        <dbReference type="SAM" id="Phobius"/>
    </source>
</evidence>
<dbReference type="Proteomes" id="UP000004221">
    <property type="component" value="Unassembled WGS sequence"/>
</dbReference>
<keyword evidence="3" id="KW-1185">Reference proteome</keyword>
<gene>
    <name evidence="2" type="ORF">NITHO_370006</name>
</gene>
<sequence length="95" mass="10607">MSTSEEDRRRAAAMRSYVTPALITLLLYFVFWLPGLIANIMYWQAASHDQRLTGVAPEGKKYLAILFIVFVGVPIAFFVLLLLLGFLSALIRGTA</sequence>
<evidence type="ECO:0000313" key="2">
    <source>
        <dbReference type="EMBL" id="CCF84634.1"/>
    </source>
</evidence>
<keyword evidence="1" id="KW-1133">Transmembrane helix</keyword>
<name>I4EIX2_9BACT</name>
<protein>
    <submittedName>
        <fullName evidence="2">Uncharacterized protein</fullName>
    </submittedName>
</protein>
<keyword evidence="1" id="KW-0812">Transmembrane</keyword>
<feature type="transmembrane region" description="Helical" evidence="1">
    <location>
        <begin position="21"/>
        <end position="42"/>
    </location>
</feature>
<dbReference type="AlphaFoldDB" id="I4EIX2"/>
<accession>I4EIX2</accession>
<dbReference type="EMBL" id="CAGS01000301">
    <property type="protein sequence ID" value="CCF84634.1"/>
    <property type="molecule type" value="Genomic_DNA"/>
</dbReference>
<reference evidence="2 3" key="1">
    <citation type="journal article" date="2012" name="ISME J.">
        <title>Nitrification expanded: discovery, physiology and genomics of a nitrite-oxidizing bacterium from the phylum Chloroflexi.</title>
        <authorList>
            <person name="Sorokin D.Y."/>
            <person name="Lucker S."/>
            <person name="Vejmelkova D."/>
            <person name="Kostrikina N.A."/>
            <person name="Kleerebezem R."/>
            <person name="Rijpstra W.I."/>
            <person name="Damste J.S."/>
            <person name="Le Paslier D."/>
            <person name="Muyzer G."/>
            <person name="Wagner M."/>
            <person name="van Loosdrecht M.C."/>
            <person name="Daims H."/>
        </authorList>
    </citation>
    <scope>NUCLEOTIDE SEQUENCE [LARGE SCALE GENOMIC DNA]</scope>
    <source>
        <strain evidence="3">none</strain>
    </source>
</reference>
<comment type="caution">
    <text evidence="2">The sequence shown here is derived from an EMBL/GenBank/DDBJ whole genome shotgun (WGS) entry which is preliminary data.</text>
</comment>
<proteinExistence type="predicted"/>
<dbReference type="RefSeq" id="WP_008478935.1">
    <property type="nucleotide sequence ID" value="NZ_CAGS01000301.1"/>
</dbReference>
<dbReference type="OrthoDB" id="9994384at2"/>
<keyword evidence="1" id="KW-0472">Membrane</keyword>
<evidence type="ECO:0000313" key="3">
    <source>
        <dbReference type="Proteomes" id="UP000004221"/>
    </source>
</evidence>
<feature type="transmembrane region" description="Helical" evidence="1">
    <location>
        <begin position="62"/>
        <end position="91"/>
    </location>
</feature>